<keyword evidence="2 3" id="KW-0808">Transferase</keyword>
<dbReference type="AlphaFoldDB" id="M0CVE5"/>
<proteinExistence type="inferred from homology"/>
<comment type="caution">
    <text evidence="3">The sequence shown here is derived from an EMBL/GenBank/DDBJ whole genome shotgun (WGS) entry which is preliminary data.</text>
</comment>
<evidence type="ECO:0000256" key="2">
    <source>
        <dbReference type="ARBA" id="ARBA00022679"/>
    </source>
</evidence>
<dbReference type="Pfam" id="PF00132">
    <property type="entry name" value="Hexapep"/>
    <property type="match status" value="1"/>
</dbReference>
<dbReference type="GO" id="GO:0005829">
    <property type="term" value="C:cytosol"/>
    <property type="evidence" value="ECO:0007669"/>
    <property type="project" value="TreeGrafter"/>
</dbReference>
<dbReference type="InParanoid" id="M0CVE5"/>
<dbReference type="InterPro" id="IPR051159">
    <property type="entry name" value="Hexapeptide_acetyltransf"/>
</dbReference>
<reference evidence="3 4" key="1">
    <citation type="journal article" date="2014" name="PLoS Genet.">
        <title>Phylogenetically driven sequencing of extremely halophilic archaea reveals strategies for static and dynamic osmo-response.</title>
        <authorList>
            <person name="Becker E.A."/>
            <person name="Seitzer P.M."/>
            <person name="Tritt A."/>
            <person name="Larsen D."/>
            <person name="Krusor M."/>
            <person name="Yao A.I."/>
            <person name="Wu D."/>
            <person name="Madern D."/>
            <person name="Eisen J.A."/>
            <person name="Darling A.E."/>
            <person name="Facciotti M.T."/>
        </authorList>
    </citation>
    <scope>NUCLEOTIDE SEQUENCE [LARGE SCALE GENOMIC DNA]</scope>
    <source>
        <strain evidence="3 4">JCM 14848</strain>
    </source>
</reference>
<dbReference type="Proteomes" id="UP000011513">
    <property type="component" value="Unassembled WGS sequence"/>
</dbReference>
<dbReference type="GO" id="GO:0008374">
    <property type="term" value="F:O-acyltransferase activity"/>
    <property type="evidence" value="ECO:0007669"/>
    <property type="project" value="TreeGrafter"/>
</dbReference>
<dbReference type="SUPFAM" id="SSF51161">
    <property type="entry name" value="Trimeric LpxA-like enzymes"/>
    <property type="match status" value="1"/>
</dbReference>
<dbReference type="EMBL" id="AOIV01000044">
    <property type="protein sequence ID" value="ELZ26387.1"/>
    <property type="molecule type" value="Genomic_DNA"/>
</dbReference>
<dbReference type="Gene3D" id="2.160.10.10">
    <property type="entry name" value="Hexapeptide repeat proteins"/>
    <property type="match status" value="1"/>
</dbReference>
<dbReference type="InterPro" id="IPR001451">
    <property type="entry name" value="Hexapep"/>
</dbReference>
<comment type="similarity">
    <text evidence="1">Belongs to the transferase hexapeptide repeat family.</text>
</comment>
<protein>
    <submittedName>
        <fullName evidence="3">Acetyltransferase</fullName>
    </submittedName>
</protein>
<dbReference type="PANTHER" id="PTHR23416:SF23">
    <property type="entry name" value="ACETYLTRANSFERASE C18B11.09C-RELATED"/>
    <property type="match status" value="1"/>
</dbReference>
<dbReference type="eggNOG" id="arCOG01848">
    <property type="taxonomic scope" value="Archaea"/>
</dbReference>
<organism evidence="3 4">
    <name type="scientific">Halogeometricum pallidum JCM 14848</name>
    <dbReference type="NCBI Taxonomy" id="1227487"/>
    <lineage>
        <taxon>Archaea</taxon>
        <taxon>Methanobacteriati</taxon>
        <taxon>Methanobacteriota</taxon>
        <taxon>Stenosarchaea group</taxon>
        <taxon>Halobacteria</taxon>
        <taxon>Halobacteriales</taxon>
        <taxon>Haloferacaceae</taxon>
        <taxon>Halogeometricum</taxon>
    </lineage>
</organism>
<dbReference type="PANTHER" id="PTHR23416">
    <property type="entry name" value="SIALIC ACID SYNTHASE-RELATED"/>
    <property type="match status" value="1"/>
</dbReference>
<keyword evidence="4" id="KW-1185">Reference proteome</keyword>
<name>M0CVE5_HALPD</name>
<evidence type="ECO:0000256" key="1">
    <source>
        <dbReference type="ARBA" id="ARBA00007274"/>
    </source>
</evidence>
<accession>M0CVE5</accession>
<dbReference type="InterPro" id="IPR011004">
    <property type="entry name" value="Trimer_LpxA-like_sf"/>
</dbReference>
<dbReference type="CDD" id="cd04647">
    <property type="entry name" value="LbH_MAT_like"/>
    <property type="match status" value="1"/>
</dbReference>
<evidence type="ECO:0000313" key="3">
    <source>
        <dbReference type="EMBL" id="ELZ26387.1"/>
    </source>
</evidence>
<evidence type="ECO:0000313" key="4">
    <source>
        <dbReference type="Proteomes" id="UP000011513"/>
    </source>
</evidence>
<sequence>MSDIYHAYRSVRSELARRFYTKFVKIQVRSYGSSLRVNGPTNLNRSTTLGDDVHFNGLEINGEGEVEIGDHFHSGRDCIIHTQRHNYHGEELPYDDEMIHEPVVVGDNVWLGHRVIVLPGVTIEEGAIVQAGSVVVEDVPKCAIVGGHPATQFASRDEDHYDRLRSEQLDRKR</sequence>
<gene>
    <name evidence="3" type="ORF">C474_19604</name>
</gene>